<evidence type="ECO:0000313" key="11">
    <source>
        <dbReference type="RefSeq" id="XP_064076246.1"/>
    </source>
</evidence>
<feature type="domain" description="C2H2-type" evidence="9">
    <location>
        <begin position="366"/>
        <end position="394"/>
    </location>
</feature>
<dbReference type="PROSITE" id="PS50157">
    <property type="entry name" value="ZINC_FINGER_C2H2_2"/>
    <property type="match status" value="7"/>
</dbReference>
<feature type="domain" description="C2H2-type" evidence="9">
    <location>
        <begin position="313"/>
        <end position="340"/>
    </location>
</feature>
<dbReference type="Pfam" id="PF00096">
    <property type="entry name" value="zf-C2H2"/>
    <property type="match status" value="3"/>
</dbReference>
<sequence length="581" mass="67116">MSSFLCFICHSTVNKEVSEDTREKYRDVVGIPLCPDTQLCFICCHVLNKLSMFKSICYKRSLEYPVLFSEKGTLNLQRSNLEIHVLCPDDCIEYQMHKTYDFTYNNDFIDGTNYNNDNEYVKLHNENDFNDHFIQYDTVDRKNNDYNLIEPNIIEDNDNVKQNENGQDAIIDATDAVNECHEGDDEFNEVCDDINDFDNDNDDLNIIATNNEVNVDINEGDQEVVETINMANEDQPNDDLNKIKLKKSKRTKKKCFRKIVLSLEDQKAALEANRREKKYIEAEFKCYNCAMGFLFKDTYQTHMMRHEESNGEYQCRTCTLRFATVTVLRHHTAGHAERYECTKCGVSLKPRAKRLHVCVKRNVQSVACQFCGNLFKDANGLQQHLRRVHTSKAGGRLLSCVVCGENYNNQAVLRTHMIKHIKRKFHCEQCPASYSSPYTLTQHKRTHEGAGQLYHCSTCGVGYATKKSLLAHKRNTMNHQQTLFECPICNRVCPNQRSLASHIQTVHSSTKDYTCTLCPARYSSRKSLVRHIGTHNKKPEIKMAICHLCGNTFKGTNKLNRHLKQVCEKTKLEEEISALYY</sequence>
<dbReference type="PROSITE" id="PS00028">
    <property type="entry name" value="ZINC_FINGER_C2H2_1"/>
    <property type="match status" value="7"/>
</dbReference>
<keyword evidence="7" id="KW-0539">Nucleus</keyword>
<keyword evidence="8" id="KW-0863">Zinc-finger</keyword>
<keyword evidence="2" id="KW-0479">Metal-binding</keyword>
<reference evidence="11" key="1">
    <citation type="submission" date="2025-08" db="UniProtKB">
        <authorList>
            <consortium name="RefSeq"/>
        </authorList>
    </citation>
    <scope>IDENTIFICATION</scope>
    <source>
        <tissue evidence="11">Whole body</tissue>
    </source>
</reference>
<feature type="domain" description="C2H2-type" evidence="9">
    <location>
        <begin position="398"/>
        <end position="425"/>
    </location>
</feature>
<proteinExistence type="predicted"/>
<dbReference type="PANTHER" id="PTHR24399:SF23">
    <property type="entry name" value="C2H2-TYPE DOMAIN-CONTAINING PROTEIN"/>
    <property type="match status" value="1"/>
</dbReference>
<evidence type="ECO:0000256" key="2">
    <source>
        <dbReference type="ARBA" id="ARBA00022723"/>
    </source>
</evidence>
<keyword evidence="4" id="KW-0862">Zinc</keyword>
<dbReference type="InterPro" id="IPR013087">
    <property type="entry name" value="Znf_C2H2_type"/>
</dbReference>
<keyword evidence="10" id="KW-1185">Reference proteome</keyword>
<evidence type="ECO:0000256" key="8">
    <source>
        <dbReference type="PROSITE-ProRule" id="PRU00042"/>
    </source>
</evidence>
<evidence type="ECO:0000256" key="5">
    <source>
        <dbReference type="ARBA" id="ARBA00023015"/>
    </source>
</evidence>
<dbReference type="InterPro" id="IPR036236">
    <property type="entry name" value="Znf_C2H2_sf"/>
</dbReference>
<evidence type="ECO:0000256" key="6">
    <source>
        <dbReference type="ARBA" id="ARBA00023163"/>
    </source>
</evidence>
<feature type="domain" description="C2H2-type" evidence="9">
    <location>
        <begin position="513"/>
        <end position="540"/>
    </location>
</feature>
<evidence type="ECO:0000256" key="7">
    <source>
        <dbReference type="ARBA" id="ARBA00023242"/>
    </source>
</evidence>
<dbReference type="RefSeq" id="XP_064076246.1">
    <property type="nucleotide sequence ID" value="XM_064220176.1"/>
</dbReference>
<keyword evidence="3" id="KW-0677">Repeat</keyword>
<accession>A0ABM4AY78</accession>
<dbReference type="PANTHER" id="PTHR24399">
    <property type="entry name" value="ZINC FINGER AND BTB DOMAIN-CONTAINING"/>
    <property type="match status" value="1"/>
</dbReference>
<evidence type="ECO:0000256" key="1">
    <source>
        <dbReference type="ARBA" id="ARBA00004123"/>
    </source>
</evidence>
<gene>
    <name evidence="11" type="primary">LOC113404311</name>
</gene>
<evidence type="ECO:0000313" key="10">
    <source>
        <dbReference type="Proteomes" id="UP001652626"/>
    </source>
</evidence>
<evidence type="ECO:0000256" key="3">
    <source>
        <dbReference type="ARBA" id="ARBA00022737"/>
    </source>
</evidence>
<keyword evidence="5" id="KW-0805">Transcription regulation</keyword>
<dbReference type="Proteomes" id="UP001652626">
    <property type="component" value="Chromosome 31"/>
</dbReference>
<dbReference type="SMART" id="SM00355">
    <property type="entry name" value="ZnF_C2H2"/>
    <property type="match status" value="9"/>
</dbReference>
<dbReference type="Gene3D" id="3.30.160.60">
    <property type="entry name" value="Classic Zinc Finger"/>
    <property type="match status" value="5"/>
</dbReference>
<comment type="subcellular location">
    <subcellularLocation>
        <location evidence="1">Nucleus</location>
    </subcellularLocation>
</comment>
<organism evidence="10 11">
    <name type="scientific">Vanessa tameamea</name>
    <name type="common">Kamehameha butterfly</name>
    <dbReference type="NCBI Taxonomy" id="334116"/>
    <lineage>
        <taxon>Eukaryota</taxon>
        <taxon>Metazoa</taxon>
        <taxon>Ecdysozoa</taxon>
        <taxon>Arthropoda</taxon>
        <taxon>Hexapoda</taxon>
        <taxon>Insecta</taxon>
        <taxon>Pterygota</taxon>
        <taxon>Neoptera</taxon>
        <taxon>Endopterygota</taxon>
        <taxon>Lepidoptera</taxon>
        <taxon>Glossata</taxon>
        <taxon>Ditrysia</taxon>
        <taxon>Papilionoidea</taxon>
        <taxon>Nymphalidae</taxon>
        <taxon>Nymphalinae</taxon>
        <taxon>Vanessa</taxon>
    </lineage>
</organism>
<evidence type="ECO:0000259" key="9">
    <source>
        <dbReference type="PROSITE" id="PS50157"/>
    </source>
</evidence>
<feature type="domain" description="C2H2-type" evidence="9">
    <location>
        <begin position="484"/>
        <end position="512"/>
    </location>
</feature>
<keyword evidence="6" id="KW-0804">Transcription</keyword>
<protein>
    <submittedName>
        <fullName evidence="11">Zinc finger protein 829-like</fullName>
    </submittedName>
</protein>
<name>A0ABM4AY78_VANTA</name>
<dbReference type="GeneID" id="113404311"/>
<dbReference type="SUPFAM" id="SSF57667">
    <property type="entry name" value="beta-beta-alpha zinc fingers"/>
    <property type="match status" value="3"/>
</dbReference>
<feature type="domain" description="C2H2-type" evidence="9">
    <location>
        <begin position="425"/>
        <end position="452"/>
    </location>
</feature>
<feature type="domain" description="C2H2-type" evidence="9">
    <location>
        <begin position="454"/>
        <end position="479"/>
    </location>
</feature>
<evidence type="ECO:0000256" key="4">
    <source>
        <dbReference type="ARBA" id="ARBA00022833"/>
    </source>
</evidence>